<evidence type="ECO:0000256" key="2">
    <source>
        <dbReference type="SAM" id="MobiDB-lite"/>
    </source>
</evidence>
<dbReference type="EMBL" id="UOFY01000028">
    <property type="protein sequence ID" value="VAX08618.1"/>
    <property type="molecule type" value="Genomic_DNA"/>
</dbReference>
<feature type="region of interest" description="Disordered" evidence="2">
    <location>
        <begin position="400"/>
        <end position="426"/>
    </location>
</feature>
<feature type="compositionally biased region" description="Polar residues" evidence="2">
    <location>
        <begin position="416"/>
        <end position="426"/>
    </location>
</feature>
<feature type="compositionally biased region" description="Acidic residues" evidence="2">
    <location>
        <begin position="610"/>
        <end position="626"/>
    </location>
</feature>
<dbReference type="SUPFAM" id="SSF52540">
    <property type="entry name" value="P-loop containing nucleoside triphosphate hydrolases"/>
    <property type="match status" value="1"/>
</dbReference>
<keyword evidence="1" id="KW-0175">Coiled coil</keyword>
<name>A0A3B1BB29_9ZZZZ</name>
<dbReference type="PANTHER" id="PTHR35894">
    <property type="entry name" value="GENERAL SECRETION PATHWAY PROTEIN A-RELATED"/>
    <property type="match status" value="1"/>
</dbReference>
<keyword evidence="3" id="KW-0812">Transmembrane</keyword>
<evidence type="ECO:0000256" key="3">
    <source>
        <dbReference type="SAM" id="Phobius"/>
    </source>
</evidence>
<evidence type="ECO:0000313" key="5">
    <source>
        <dbReference type="EMBL" id="VAX08618.1"/>
    </source>
</evidence>
<sequence length="664" mass="73773">MSMYENYYGLTEKPFSLLPDPEYLYLSRHHHKALTLLEYGILNQAGFCVISGQAGAGKTTLIRHLLNRFDEDTTIGLLSNTHDSFEELLAWILMSFDLPYQGKSKTELYQSFVDFLIEQYANKRHTVLIIDEAQNMSPSALEELRMLSNINADKDQLLQMILMGQPGLLKNLQRPELRQFAQRIAVDYKLDAMTEVETCAYVHYRLKVAGAQSNIFDNSACLAVYHHSRGLPRLINLLCDTALVYGFAESLKVIDKRIVDDVVKERDENTILPHYHELNEEVSAAEITPELETQIADEGRHVESLVQENAAPLSEAVANNEHASLSAVAASAASHVQTVSSSDIVAPRPKASVTSLKQAEHFSKAMDLKKTLESSEPNKNTTLKNAKGNEVVVDITPVEPKYSGNSMVNEPEISERSSQPPTLASNRGSGKLSFIILGLAFGVLISAAILILYKMDNLTAPALSESEIAGRMSKIENEFARKLQAIEHQREIDLNKTRLAAQEKEVSQAQAAAHKREKEATLAIAKAREELIQAKMAAERAKQSERLAKEKASLALERARAVELEAKLREQQEREARLREQQEAALAAAKYRREAKSRSIARQQSMSFDDTVDPFPAEDSELEAVEEIPVSALTKKPVKSDKDSGFSSDPCKGPTAVLLSTCKK</sequence>
<dbReference type="GO" id="GO:0016887">
    <property type="term" value="F:ATP hydrolysis activity"/>
    <property type="evidence" value="ECO:0007669"/>
    <property type="project" value="InterPro"/>
</dbReference>
<dbReference type="Gene3D" id="3.40.50.300">
    <property type="entry name" value="P-loop containing nucleotide triphosphate hydrolases"/>
    <property type="match status" value="1"/>
</dbReference>
<dbReference type="InterPro" id="IPR027417">
    <property type="entry name" value="P-loop_NTPase"/>
</dbReference>
<evidence type="ECO:0000259" key="4">
    <source>
        <dbReference type="Pfam" id="PF13401"/>
    </source>
</evidence>
<proteinExistence type="predicted"/>
<dbReference type="AlphaFoldDB" id="A0A3B1BB29"/>
<feature type="coiled-coil region" evidence="1">
    <location>
        <begin position="499"/>
        <end position="588"/>
    </location>
</feature>
<dbReference type="Pfam" id="PF13401">
    <property type="entry name" value="AAA_22"/>
    <property type="match status" value="1"/>
</dbReference>
<gene>
    <name evidence="5" type="ORF">MNBD_GAMMA25-870</name>
</gene>
<keyword evidence="3" id="KW-0472">Membrane</keyword>
<organism evidence="5">
    <name type="scientific">hydrothermal vent metagenome</name>
    <dbReference type="NCBI Taxonomy" id="652676"/>
    <lineage>
        <taxon>unclassified sequences</taxon>
        <taxon>metagenomes</taxon>
        <taxon>ecological metagenomes</taxon>
    </lineage>
</organism>
<reference evidence="5" key="1">
    <citation type="submission" date="2018-06" db="EMBL/GenBank/DDBJ databases">
        <authorList>
            <person name="Zhirakovskaya E."/>
        </authorList>
    </citation>
    <scope>NUCLEOTIDE SEQUENCE</scope>
</reference>
<dbReference type="InterPro" id="IPR049945">
    <property type="entry name" value="AAA_22"/>
</dbReference>
<dbReference type="InterPro" id="IPR052026">
    <property type="entry name" value="ExeA_AAA_ATPase_DNA-bind"/>
</dbReference>
<protein>
    <submittedName>
        <fullName evidence="5">General secretion pathway protein A</fullName>
    </submittedName>
</protein>
<accession>A0A3B1BB29</accession>
<keyword evidence="3" id="KW-1133">Transmembrane helix</keyword>
<feature type="transmembrane region" description="Helical" evidence="3">
    <location>
        <begin position="432"/>
        <end position="453"/>
    </location>
</feature>
<dbReference type="PANTHER" id="PTHR35894:SF1">
    <property type="entry name" value="PHOSPHORIBULOKINASE _ URIDINE KINASE FAMILY"/>
    <property type="match status" value="1"/>
</dbReference>
<evidence type="ECO:0000256" key="1">
    <source>
        <dbReference type="SAM" id="Coils"/>
    </source>
</evidence>
<feature type="region of interest" description="Disordered" evidence="2">
    <location>
        <begin position="596"/>
        <end position="654"/>
    </location>
</feature>
<feature type="domain" description="ORC1/DEAH AAA+ ATPase" evidence="4">
    <location>
        <begin position="44"/>
        <end position="170"/>
    </location>
</feature>